<dbReference type="GO" id="GO:0006284">
    <property type="term" value="P:base-excision repair"/>
    <property type="evidence" value="ECO:0007669"/>
    <property type="project" value="InterPro"/>
</dbReference>
<dbReference type="Pfam" id="PF03352">
    <property type="entry name" value="Adenine_glyco"/>
    <property type="match status" value="1"/>
</dbReference>
<evidence type="ECO:0000256" key="1">
    <source>
        <dbReference type="PIRSR" id="PIRSR605019-1"/>
    </source>
</evidence>
<sequence length="197" mass="22983">MKTRCKWAQNSFPAYVKYHDEEWGVKVHDDKTHFEFLILEGAQAGLSWSTIIKRREGYRRAFANFDVNKVAKFSEKDYERLINDQGIIRNKLKIKAAITNAQIFLEIQKEFGSFDKYIWQFVNGETIDHKWNGVDYLPPTTKESDELSKDLKKRGMKFVGSTIMYAHMQACGLVNDHEINCFRYLPCRSDVDVAPTV</sequence>
<feature type="binding site" evidence="1">
    <location>
        <position position="5"/>
    </location>
    <ligand>
        <name>Zn(2+)</name>
        <dbReference type="ChEBI" id="CHEBI:29105"/>
    </ligand>
</feature>
<accession>A0A955RLU6</accession>
<gene>
    <name evidence="2" type="ORF">KC669_03640</name>
</gene>
<evidence type="ECO:0000313" key="2">
    <source>
        <dbReference type="EMBL" id="MCA9387100.1"/>
    </source>
</evidence>
<keyword evidence="1" id="KW-0479">Metal-binding</keyword>
<name>A0A955RLU6_9BACT</name>
<feature type="binding site" evidence="1">
    <location>
        <position position="181"/>
    </location>
    <ligand>
        <name>Zn(2+)</name>
        <dbReference type="ChEBI" id="CHEBI:29105"/>
    </ligand>
</feature>
<dbReference type="InterPro" id="IPR011257">
    <property type="entry name" value="DNA_glycosylase"/>
</dbReference>
<feature type="binding site" evidence="1">
    <location>
        <position position="177"/>
    </location>
    <ligand>
        <name>Zn(2+)</name>
        <dbReference type="ChEBI" id="CHEBI:29105"/>
    </ligand>
</feature>
<dbReference type="PANTHER" id="PTHR30037">
    <property type="entry name" value="DNA-3-METHYLADENINE GLYCOSYLASE 1"/>
    <property type="match status" value="1"/>
</dbReference>
<keyword evidence="1" id="KW-0862">Zinc</keyword>
<dbReference type="GO" id="GO:0008725">
    <property type="term" value="F:DNA-3-methyladenine glycosylase activity"/>
    <property type="evidence" value="ECO:0007669"/>
    <property type="project" value="InterPro"/>
</dbReference>
<dbReference type="InterPro" id="IPR052891">
    <property type="entry name" value="DNA-3mA_glycosylase"/>
</dbReference>
<dbReference type="Proteomes" id="UP000714915">
    <property type="component" value="Unassembled WGS sequence"/>
</dbReference>
<reference evidence="2" key="1">
    <citation type="submission" date="2020-04" db="EMBL/GenBank/DDBJ databases">
        <authorList>
            <person name="Zhang T."/>
        </authorList>
    </citation>
    <scope>NUCLEOTIDE SEQUENCE</scope>
    <source>
        <strain evidence="2">HKST-UBA09</strain>
    </source>
</reference>
<feature type="binding site" evidence="1">
    <location>
        <position position="19"/>
    </location>
    <ligand>
        <name>Zn(2+)</name>
        <dbReference type="ChEBI" id="CHEBI:29105"/>
    </ligand>
</feature>
<dbReference type="InterPro" id="IPR005019">
    <property type="entry name" value="Adenine_glyco"/>
</dbReference>
<protein>
    <submittedName>
        <fullName evidence="2">DNA-3-methyladenine glycosylase I</fullName>
    </submittedName>
</protein>
<dbReference type="Gene3D" id="1.10.340.30">
    <property type="entry name" value="Hypothetical protein, domain 2"/>
    <property type="match status" value="1"/>
</dbReference>
<dbReference type="AlphaFoldDB" id="A0A955RLU6"/>
<evidence type="ECO:0000313" key="3">
    <source>
        <dbReference type="Proteomes" id="UP000714915"/>
    </source>
</evidence>
<dbReference type="SUPFAM" id="SSF48150">
    <property type="entry name" value="DNA-glycosylase"/>
    <property type="match status" value="1"/>
</dbReference>
<proteinExistence type="predicted"/>
<dbReference type="PANTHER" id="PTHR30037:SF4">
    <property type="entry name" value="DNA-3-METHYLADENINE GLYCOSYLASE I"/>
    <property type="match status" value="1"/>
</dbReference>
<reference evidence="2" key="2">
    <citation type="journal article" date="2021" name="Microbiome">
        <title>Successional dynamics and alternative stable states in a saline activated sludge microbial community over 9 years.</title>
        <authorList>
            <person name="Wang Y."/>
            <person name="Ye J."/>
            <person name="Ju F."/>
            <person name="Liu L."/>
            <person name="Boyd J.A."/>
            <person name="Deng Y."/>
            <person name="Parks D.H."/>
            <person name="Jiang X."/>
            <person name="Yin X."/>
            <person name="Woodcroft B.J."/>
            <person name="Tyson G.W."/>
            <person name="Hugenholtz P."/>
            <person name="Polz M.F."/>
            <person name="Zhang T."/>
        </authorList>
    </citation>
    <scope>NUCLEOTIDE SEQUENCE</scope>
    <source>
        <strain evidence="2">HKST-UBA09</strain>
    </source>
</reference>
<dbReference type="GO" id="GO:0046872">
    <property type="term" value="F:metal ion binding"/>
    <property type="evidence" value="ECO:0007669"/>
    <property type="project" value="UniProtKB-KW"/>
</dbReference>
<dbReference type="EMBL" id="JAGQLF010000047">
    <property type="protein sequence ID" value="MCA9387100.1"/>
    <property type="molecule type" value="Genomic_DNA"/>
</dbReference>
<comment type="caution">
    <text evidence="2">The sequence shown here is derived from an EMBL/GenBank/DDBJ whole genome shotgun (WGS) entry which is preliminary data.</text>
</comment>
<organism evidence="2 3">
    <name type="scientific">Candidatus Dojkabacteria bacterium</name>
    <dbReference type="NCBI Taxonomy" id="2099670"/>
    <lineage>
        <taxon>Bacteria</taxon>
        <taxon>Candidatus Dojkabacteria</taxon>
    </lineage>
</organism>